<feature type="domain" description="N-acetyltransferase" evidence="1">
    <location>
        <begin position="1"/>
        <end position="153"/>
    </location>
</feature>
<dbReference type="Proteomes" id="UP000282076">
    <property type="component" value="Unassembled WGS sequence"/>
</dbReference>
<dbReference type="GO" id="GO:0016747">
    <property type="term" value="F:acyltransferase activity, transferring groups other than amino-acyl groups"/>
    <property type="evidence" value="ECO:0007669"/>
    <property type="project" value="InterPro"/>
</dbReference>
<dbReference type="AlphaFoldDB" id="A0A494YD80"/>
<keyword evidence="3" id="KW-1185">Reference proteome</keyword>
<dbReference type="SUPFAM" id="SSF55729">
    <property type="entry name" value="Acyl-CoA N-acyltransferases (Nat)"/>
    <property type="match status" value="1"/>
</dbReference>
<accession>A0A494YD80</accession>
<dbReference type="Gene3D" id="3.40.630.30">
    <property type="match status" value="1"/>
</dbReference>
<proteinExistence type="predicted"/>
<protein>
    <submittedName>
        <fullName evidence="2">N-acetyltransferase</fullName>
    </submittedName>
</protein>
<dbReference type="InterPro" id="IPR016181">
    <property type="entry name" value="Acyl_CoA_acyltransferase"/>
</dbReference>
<dbReference type="EMBL" id="RBZM01000001">
    <property type="protein sequence ID" value="RKP57965.1"/>
    <property type="molecule type" value="Genomic_DNA"/>
</dbReference>
<dbReference type="Pfam" id="PF13508">
    <property type="entry name" value="Acetyltransf_7"/>
    <property type="match status" value="1"/>
</dbReference>
<dbReference type="RefSeq" id="WP_120973622.1">
    <property type="nucleotide sequence ID" value="NZ_RBZM01000001.1"/>
</dbReference>
<dbReference type="PROSITE" id="PS51186">
    <property type="entry name" value="GNAT"/>
    <property type="match status" value="1"/>
</dbReference>
<gene>
    <name evidence="2" type="ORF">D7Z26_00155</name>
</gene>
<dbReference type="InterPro" id="IPR000182">
    <property type="entry name" value="GNAT_dom"/>
</dbReference>
<organism evidence="2 3">
    <name type="scientific">Cohnella endophytica</name>
    <dbReference type="NCBI Taxonomy" id="2419778"/>
    <lineage>
        <taxon>Bacteria</taxon>
        <taxon>Bacillati</taxon>
        <taxon>Bacillota</taxon>
        <taxon>Bacilli</taxon>
        <taxon>Bacillales</taxon>
        <taxon>Paenibacillaceae</taxon>
        <taxon>Cohnella</taxon>
    </lineage>
</organism>
<evidence type="ECO:0000313" key="3">
    <source>
        <dbReference type="Proteomes" id="UP000282076"/>
    </source>
</evidence>
<reference evidence="2 3" key="1">
    <citation type="submission" date="2018-10" db="EMBL/GenBank/DDBJ databases">
        <title>Cohnella sp. M2MS4P-1, whole genome shotgun sequence.</title>
        <authorList>
            <person name="Tuo L."/>
        </authorList>
    </citation>
    <scope>NUCLEOTIDE SEQUENCE [LARGE SCALE GENOMIC DNA]</scope>
    <source>
        <strain evidence="2 3">M2MS4P-1</strain>
    </source>
</reference>
<keyword evidence="2" id="KW-0808">Transferase</keyword>
<name>A0A494YD80_9BACL</name>
<dbReference type="OrthoDB" id="9789053at2"/>
<evidence type="ECO:0000313" key="2">
    <source>
        <dbReference type="EMBL" id="RKP57965.1"/>
    </source>
</evidence>
<sequence length="153" mass="18309">MIRIQNVRDYPELLNEAIQYFWGQWGTETNFNFYQDCIFQSCRTESDLPRFYLAIEDDKIIGSYALLRSDLNSRQDLSPWFACLYINPEARGRNIGDLLQTHAINETRQKGYLKLYLCTELTEYYERTNWNYVGKGYSISDDETRIYEYVIKE</sequence>
<evidence type="ECO:0000259" key="1">
    <source>
        <dbReference type="PROSITE" id="PS51186"/>
    </source>
</evidence>
<comment type="caution">
    <text evidence="2">The sequence shown here is derived from an EMBL/GenBank/DDBJ whole genome shotgun (WGS) entry which is preliminary data.</text>
</comment>
<dbReference type="CDD" id="cd04301">
    <property type="entry name" value="NAT_SF"/>
    <property type="match status" value="1"/>
</dbReference>